<accession>A0A1M6ERI4</accession>
<evidence type="ECO:0000256" key="1">
    <source>
        <dbReference type="ARBA" id="ARBA00022679"/>
    </source>
</evidence>
<dbReference type="PANTHER" id="PTHR46401:SF2">
    <property type="entry name" value="GLYCOSYLTRANSFERASE WBBK-RELATED"/>
    <property type="match status" value="1"/>
</dbReference>
<keyword evidence="2" id="KW-0472">Membrane</keyword>
<evidence type="ECO:0000256" key="2">
    <source>
        <dbReference type="SAM" id="Phobius"/>
    </source>
</evidence>
<gene>
    <name evidence="4" type="ORF">SAMN02745229_03773</name>
</gene>
<dbReference type="InterPro" id="IPR001296">
    <property type="entry name" value="Glyco_trans_1"/>
</dbReference>
<dbReference type="Proteomes" id="UP000184278">
    <property type="component" value="Unassembled WGS sequence"/>
</dbReference>
<proteinExistence type="predicted"/>
<dbReference type="RefSeq" id="WP_073390062.1">
    <property type="nucleotide sequence ID" value="NZ_FQXK01000045.1"/>
</dbReference>
<keyword evidence="5" id="KW-1185">Reference proteome</keyword>
<keyword evidence="1 4" id="KW-0808">Transferase</keyword>
<dbReference type="PANTHER" id="PTHR46401">
    <property type="entry name" value="GLYCOSYLTRANSFERASE WBBK-RELATED"/>
    <property type="match status" value="1"/>
</dbReference>
<evidence type="ECO:0000259" key="3">
    <source>
        <dbReference type="Pfam" id="PF00534"/>
    </source>
</evidence>
<feature type="transmembrane region" description="Helical" evidence="2">
    <location>
        <begin position="90"/>
        <end position="106"/>
    </location>
</feature>
<organism evidence="4 5">
    <name type="scientific">Butyrivibrio fibrisolvens DSM 3071</name>
    <dbReference type="NCBI Taxonomy" id="1121131"/>
    <lineage>
        <taxon>Bacteria</taxon>
        <taxon>Bacillati</taxon>
        <taxon>Bacillota</taxon>
        <taxon>Clostridia</taxon>
        <taxon>Lachnospirales</taxon>
        <taxon>Lachnospiraceae</taxon>
        <taxon>Butyrivibrio</taxon>
    </lineage>
</organism>
<dbReference type="GeneID" id="89511350"/>
<dbReference type="EMBL" id="FQXK01000045">
    <property type="protein sequence ID" value="SHI88101.1"/>
    <property type="molecule type" value="Genomic_DNA"/>
</dbReference>
<keyword evidence="2" id="KW-0812">Transmembrane</keyword>
<dbReference type="GO" id="GO:0016757">
    <property type="term" value="F:glycosyltransferase activity"/>
    <property type="evidence" value="ECO:0007669"/>
    <property type="project" value="InterPro"/>
</dbReference>
<dbReference type="STRING" id="1121131.SAMN02745229_03773"/>
<evidence type="ECO:0000313" key="5">
    <source>
        <dbReference type="Proteomes" id="UP000184278"/>
    </source>
</evidence>
<keyword evidence="2" id="KW-1133">Transmembrane helix</keyword>
<reference evidence="5" key="1">
    <citation type="submission" date="2016-11" db="EMBL/GenBank/DDBJ databases">
        <authorList>
            <person name="Varghese N."/>
            <person name="Submissions S."/>
        </authorList>
    </citation>
    <scope>NUCLEOTIDE SEQUENCE [LARGE SCALE GENOMIC DNA]</scope>
    <source>
        <strain evidence="5">DSM 3071</strain>
    </source>
</reference>
<sequence>MKKIIYLSNGLSKEKYNEIYEKYGEYPKQQMQQYNLSLTKGFGANDGYLVEALSVYPSNSNSLSKLVTLASDEKKSYAHYYYAPYSSNRVLRQILIFIYIFFFILFKSSGETIIISDALNIVSNLALIIASKARKKKSIGILTDLPEFMGLKGATLGLLHKIVASFDAYVFLSEPMNKKINFHNKPYVVVEGQIEECGILGKDSLINEDNKKRNIVYAGSLTISNGVARFIEAFEKCNLTNVELHLYGKGELVSTIDFSKSKNIVYKGQVPSSELKTILKKATLLVNPRPTDQEFVQYSFPSKQMEYMASGTPVLTTHIPSMPDEYLDYVLVIKDESIDGMTRSIIEAMKMTDEQLLILGQKAREFVYKNKIGRVQARKILDMSDRI</sequence>
<dbReference type="Pfam" id="PF00534">
    <property type="entry name" value="Glycos_transf_1"/>
    <property type="match status" value="1"/>
</dbReference>
<protein>
    <submittedName>
        <fullName evidence="4">Glycosyltransferase involved in cell wall bisynthesis</fullName>
    </submittedName>
</protein>
<feature type="domain" description="Glycosyl transferase family 1" evidence="3">
    <location>
        <begin position="207"/>
        <end position="365"/>
    </location>
</feature>
<dbReference type="OrthoDB" id="9811902at2"/>
<dbReference type="AlphaFoldDB" id="A0A1M6ERI4"/>
<evidence type="ECO:0000313" key="4">
    <source>
        <dbReference type="EMBL" id="SHI88101.1"/>
    </source>
</evidence>
<name>A0A1M6ERI4_BUTFI</name>
<dbReference type="Gene3D" id="3.40.50.2000">
    <property type="entry name" value="Glycogen Phosphorylase B"/>
    <property type="match status" value="1"/>
</dbReference>
<dbReference type="SUPFAM" id="SSF53756">
    <property type="entry name" value="UDP-Glycosyltransferase/glycogen phosphorylase"/>
    <property type="match status" value="1"/>
</dbReference>